<evidence type="ECO:0000256" key="6">
    <source>
        <dbReference type="ARBA" id="ARBA00023136"/>
    </source>
</evidence>
<comment type="caution">
    <text evidence="9">The sequence shown here is derived from an EMBL/GenBank/DDBJ whole genome shotgun (WGS) entry which is preliminary data.</text>
</comment>
<dbReference type="PANTHER" id="PTHR43163">
    <property type="entry name" value="DIPEPTIDE TRANSPORT SYSTEM PERMEASE PROTEIN DPPB-RELATED"/>
    <property type="match status" value="1"/>
</dbReference>
<dbReference type="OrthoDB" id="9773683at2"/>
<dbReference type="GO" id="GO:0005886">
    <property type="term" value="C:plasma membrane"/>
    <property type="evidence" value="ECO:0007669"/>
    <property type="project" value="UniProtKB-SubCell"/>
</dbReference>
<keyword evidence="5 7" id="KW-1133">Transmembrane helix</keyword>
<evidence type="ECO:0000313" key="9">
    <source>
        <dbReference type="EMBL" id="RPF57606.1"/>
    </source>
</evidence>
<keyword evidence="4 7" id="KW-0812">Transmembrane</keyword>
<evidence type="ECO:0000313" key="10">
    <source>
        <dbReference type="Proteomes" id="UP000277108"/>
    </source>
</evidence>
<dbReference type="InterPro" id="IPR000515">
    <property type="entry name" value="MetI-like"/>
</dbReference>
<name>A0A3N5BIF6_9BACL</name>
<dbReference type="InterPro" id="IPR045621">
    <property type="entry name" value="BPD_transp_1_N"/>
</dbReference>
<dbReference type="SUPFAM" id="SSF161098">
    <property type="entry name" value="MetI-like"/>
    <property type="match status" value="1"/>
</dbReference>
<dbReference type="EMBL" id="RKRK01000002">
    <property type="protein sequence ID" value="RPF57606.1"/>
    <property type="molecule type" value="Genomic_DNA"/>
</dbReference>
<feature type="transmembrane region" description="Helical" evidence="7">
    <location>
        <begin position="271"/>
        <end position="297"/>
    </location>
</feature>
<evidence type="ECO:0000256" key="2">
    <source>
        <dbReference type="ARBA" id="ARBA00022448"/>
    </source>
</evidence>
<feature type="transmembrane region" description="Helical" evidence="7">
    <location>
        <begin position="9"/>
        <end position="30"/>
    </location>
</feature>
<feature type="transmembrane region" description="Helical" evidence="7">
    <location>
        <begin position="127"/>
        <end position="149"/>
    </location>
</feature>
<evidence type="ECO:0000256" key="4">
    <source>
        <dbReference type="ARBA" id="ARBA00022692"/>
    </source>
</evidence>
<keyword evidence="10" id="KW-1185">Reference proteome</keyword>
<keyword evidence="3" id="KW-1003">Cell membrane</keyword>
<feature type="transmembrane region" description="Helical" evidence="7">
    <location>
        <begin position="225"/>
        <end position="251"/>
    </location>
</feature>
<dbReference type="InterPro" id="IPR035906">
    <property type="entry name" value="MetI-like_sf"/>
</dbReference>
<evidence type="ECO:0000256" key="5">
    <source>
        <dbReference type="ARBA" id="ARBA00022989"/>
    </source>
</evidence>
<dbReference type="Pfam" id="PF19300">
    <property type="entry name" value="BPD_transp_1_N"/>
    <property type="match status" value="1"/>
</dbReference>
<comment type="subcellular location">
    <subcellularLocation>
        <location evidence="1 7">Cell membrane</location>
        <topology evidence="1 7">Multi-pass membrane protein</topology>
    </subcellularLocation>
</comment>
<dbReference type="CDD" id="cd06261">
    <property type="entry name" value="TM_PBP2"/>
    <property type="match status" value="1"/>
</dbReference>
<protein>
    <submittedName>
        <fullName evidence="9">Oligopeptide transport system permease protein</fullName>
    </submittedName>
</protein>
<feature type="domain" description="ABC transmembrane type-1" evidence="8">
    <location>
        <begin position="93"/>
        <end position="294"/>
    </location>
</feature>
<dbReference type="PROSITE" id="PS50928">
    <property type="entry name" value="ABC_TM1"/>
    <property type="match status" value="1"/>
</dbReference>
<dbReference type="AlphaFoldDB" id="A0A3N5BIF6"/>
<dbReference type="RefSeq" id="WP_123807213.1">
    <property type="nucleotide sequence ID" value="NZ_RKRK01000002.1"/>
</dbReference>
<feature type="transmembrane region" description="Helical" evidence="7">
    <location>
        <begin position="169"/>
        <end position="190"/>
    </location>
</feature>
<accession>A0A3N5BIF6</accession>
<proteinExistence type="inferred from homology"/>
<comment type="similarity">
    <text evidence="7">Belongs to the binding-protein-dependent transport system permease family.</text>
</comment>
<evidence type="ECO:0000256" key="1">
    <source>
        <dbReference type="ARBA" id="ARBA00004651"/>
    </source>
</evidence>
<evidence type="ECO:0000259" key="8">
    <source>
        <dbReference type="PROSITE" id="PS50928"/>
    </source>
</evidence>
<keyword evidence="2 7" id="KW-0813">Transport</keyword>
<feature type="transmembrane region" description="Helical" evidence="7">
    <location>
        <begin position="99"/>
        <end position="120"/>
    </location>
</feature>
<evidence type="ECO:0000256" key="3">
    <source>
        <dbReference type="ARBA" id="ARBA00022475"/>
    </source>
</evidence>
<gene>
    <name evidence="9" type="ORF">EDD62_0227</name>
</gene>
<dbReference type="Pfam" id="PF00528">
    <property type="entry name" value="BPD_transp_1"/>
    <property type="match status" value="1"/>
</dbReference>
<keyword evidence="6 7" id="KW-0472">Membrane</keyword>
<reference evidence="9 10" key="1">
    <citation type="submission" date="2018-11" db="EMBL/GenBank/DDBJ databases">
        <title>Genomic Encyclopedia of Type Strains, Phase IV (KMG-IV): sequencing the most valuable type-strain genomes for metagenomic binning, comparative biology and taxonomic classification.</title>
        <authorList>
            <person name="Goeker M."/>
        </authorList>
    </citation>
    <scope>NUCLEOTIDE SEQUENCE [LARGE SCALE GENOMIC DNA]</scope>
    <source>
        <strain evidence="9 10">DSM 29158</strain>
    </source>
</reference>
<dbReference type="PANTHER" id="PTHR43163:SF6">
    <property type="entry name" value="DIPEPTIDE TRANSPORT SYSTEM PERMEASE PROTEIN DPPB-RELATED"/>
    <property type="match status" value="1"/>
</dbReference>
<dbReference type="GO" id="GO:0055085">
    <property type="term" value="P:transmembrane transport"/>
    <property type="evidence" value="ECO:0007669"/>
    <property type="project" value="InterPro"/>
</dbReference>
<sequence length="307" mass="34238">MFKYILKRIGYMFVTLYIIATITFFLMKLLPGSPFNDEKLSPEQRQILNERYGLGDPVFVQYLTYLKNIATGDFGVSFKYDGRDVLPLIMERLPVSAEVGIYAIFFGVIIGVILGVIAAVKQNSWIDYLATFISVLFVAVPSFVIGTYLQYFFGVEWEILPVAGWDGPLYIIMPAIALMCSPIATVARYIRAEMIEVLGSDYITLAKAKGNSTVSVLFKHALRNALIPIVTIVGPMAVFTLTGALTIEQIFAIPGMCDQFVNSIMTNDYPVIMALTMFFSILLVVILLVVDILYVIIDPRIRLDGDS</sequence>
<dbReference type="Gene3D" id="1.10.3720.10">
    <property type="entry name" value="MetI-like"/>
    <property type="match status" value="1"/>
</dbReference>
<evidence type="ECO:0000256" key="7">
    <source>
        <dbReference type="RuleBase" id="RU363032"/>
    </source>
</evidence>
<dbReference type="Proteomes" id="UP000277108">
    <property type="component" value="Unassembled WGS sequence"/>
</dbReference>
<organism evidence="9 10">
    <name type="scientific">Abyssicoccus albus</name>
    <dbReference type="NCBI Taxonomy" id="1817405"/>
    <lineage>
        <taxon>Bacteria</taxon>
        <taxon>Bacillati</taxon>
        <taxon>Bacillota</taxon>
        <taxon>Bacilli</taxon>
        <taxon>Bacillales</taxon>
        <taxon>Abyssicoccaceae</taxon>
    </lineage>
</organism>